<dbReference type="Pfam" id="PF10294">
    <property type="entry name" value="Methyltransf_16"/>
    <property type="match status" value="1"/>
</dbReference>
<dbReference type="AlphaFoldDB" id="A0A023GHT9"/>
<organism evidence="1">
    <name type="scientific">Amblyomma triste</name>
    <name type="common">Neotropical tick</name>
    <dbReference type="NCBI Taxonomy" id="251400"/>
    <lineage>
        <taxon>Eukaryota</taxon>
        <taxon>Metazoa</taxon>
        <taxon>Ecdysozoa</taxon>
        <taxon>Arthropoda</taxon>
        <taxon>Chelicerata</taxon>
        <taxon>Arachnida</taxon>
        <taxon>Acari</taxon>
        <taxon>Parasitiformes</taxon>
        <taxon>Ixodida</taxon>
        <taxon>Ixodoidea</taxon>
        <taxon>Ixodidae</taxon>
        <taxon>Amblyomminae</taxon>
        <taxon>Amblyomma</taxon>
    </lineage>
</organism>
<proteinExistence type="evidence at transcript level"/>
<dbReference type="Gene3D" id="3.40.50.150">
    <property type="entry name" value="Vaccinia Virus protein VP39"/>
    <property type="match status" value="1"/>
</dbReference>
<name>A0A023GHT9_AMBTT</name>
<protein>
    <recommendedName>
        <fullName evidence="2">Methyltransferase-like protein 22</fullName>
    </recommendedName>
</protein>
<dbReference type="GO" id="GO:0005634">
    <property type="term" value="C:nucleus"/>
    <property type="evidence" value="ECO:0007669"/>
    <property type="project" value="TreeGrafter"/>
</dbReference>
<dbReference type="GO" id="GO:0008276">
    <property type="term" value="F:protein methyltransferase activity"/>
    <property type="evidence" value="ECO:0007669"/>
    <property type="project" value="InterPro"/>
</dbReference>
<dbReference type="PANTHER" id="PTHR23108">
    <property type="entry name" value="METHYLTRANSFERASE-RELATED"/>
    <property type="match status" value="1"/>
</dbReference>
<dbReference type="InterPro" id="IPR019410">
    <property type="entry name" value="Methyltransf_16"/>
</dbReference>
<dbReference type="InterPro" id="IPR029063">
    <property type="entry name" value="SAM-dependent_MTases_sf"/>
</dbReference>
<accession>A0A023GHT9</accession>
<sequence length="292" mass="32844">MVNLQHIVSVVQSRLHIKWDTDLEAANPGCLSLDEDGDLDVARIHRSTAILLDHCPATTLPTVGLQVWKAALLMSDFLLHCGKEVLRGKGVVELGSGAGLCGVVAAAFADSVVCTDAWQEVLHLCRRNLEQNEAFYDALNVKPCSTRVRCLDWRRGLPETLTATGWSAEDVEDFRKADIFLAADVVYDDHLTDCLFELLLKAVTRAGQMVYIALEKRVNFTLEDLDVVSPSHIHFTRWLERLSNHGWLVNALDLSGIPQYFTGYSRDSYLVRKEYSLFVYLLVYNCSLYRHA</sequence>
<dbReference type="EMBL" id="GBBM01001942">
    <property type="protein sequence ID" value="JAC33476.1"/>
    <property type="molecule type" value="mRNA"/>
</dbReference>
<evidence type="ECO:0000313" key="1">
    <source>
        <dbReference type="EMBL" id="JAC33476.1"/>
    </source>
</evidence>
<dbReference type="SUPFAM" id="SSF53335">
    <property type="entry name" value="S-adenosyl-L-methionine-dependent methyltransferases"/>
    <property type="match status" value="1"/>
</dbReference>
<reference evidence="1" key="1">
    <citation type="submission" date="2014-03" db="EMBL/GenBank/DDBJ databases">
        <title>The sialotranscriptome of Amblyomma triste, Amblyomma parvum and Amblyomma cajennense ticks, uncovered by 454-based RNA-seq.</title>
        <authorList>
            <person name="Garcia G.R."/>
            <person name="Gardinassi L.G."/>
            <person name="Ribeiro J.M."/>
            <person name="Anatriello E."/>
            <person name="Ferreira B.R."/>
            <person name="Moreira H.N."/>
            <person name="Mafra C."/>
            <person name="Olegario M.M."/>
            <person name="Szabo P.J."/>
            <person name="Miranda-Santos I.K."/>
            <person name="Maruyama S.R."/>
        </authorList>
    </citation>
    <scope>NUCLEOTIDE SEQUENCE</scope>
    <source>
        <strain evidence="1">Mato Grasso do Sul</strain>
        <tissue evidence="1">Salivary glands</tissue>
    </source>
</reference>
<dbReference type="InterPro" id="IPR038899">
    <property type="entry name" value="METTL22"/>
</dbReference>
<dbReference type="PANTHER" id="PTHR23108:SF0">
    <property type="entry name" value="METHYLTRANSFERASE-LIKE PROTEIN 22"/>
    <property type="match status" value="1"/>
</dbReference>
<evidence type="ECO:0008006" key="2">
    <source>
        <dbReference type="Google" id="ProtNLM"/>
    </source>
</evidence>